<dbReference type="Proteomes" id="UP000297318">
    <property type="component" value="Unassembled WGS sequence"/>
</dbReference>
<evidence type="ECO:0000313" key="2">
    <source>
        <dbReference type="Proteomes" id="UP000297318"/>
    </source>
</evidence>
<organism evidence="1 2">
    <name type="scientific">Serinibacter arcticus</name>
    <dbReference type="NCBI Taxonomy" id="1655435"/>
    <lineage>
        <taxon>Bacteria</taxon>
        <taxon>Bacillati</taxon>
        <taxon>Actinomycetota</taxon>
        <taxon>Actinomycetes</taxon>
        <taxon>Micrococcales</taxon>
        <taxon>Beutenbergiaceae</taxon>
        <taxon>Serinibacter</taxon>
    </lineage>
</organism>
<accession>A0A4Z1E1S7</accession>
<protein>
    <submittedName>
        <fullName evidence="1">Uncharacterized protein</fullName>
    </submittedName>
</protein>
<gene>
    <name evidence="1" type="ORF">SERN_2205</name>
</gene>
<keyword evidence="2" id="KW-1185">Reference proteome</keyword>
<name>A0A4Z1E1S7_9MICO</name>
<reference evidence="1 2" key="1">
    <citation type="submission" date="2018-11" db="EMBL/GenBank/DDBJ databases">
        <title>Complete genome sequencing of the Actinobacteria Serinibacter sp. K3-2.</title>
        <authorList>
            <person name="Rakitin A.L."/>
            <person name="Beletsky A.V."/>
            <person name="Mardanov A.V."/>
            <person name="Ravin N.V."/>
            <person name="Gromova A.S."/>
            <person name="Filippova S.N."/>
            <person name="Gal'Chenko V.F."/>
        </authorList>
    </citation>
    <scope>NUCLEOTIDE SEQUENCE [LARGE SCALE GENOMIC DNA]</scope>
    <source>
        <strain evidence="1 2">K3-2</strain>
    </source>
</reference>
<dbReference type="EMBL" id="RHPJ01000003">
    <property type="protein sequence ID" value="TGO04612.1"/>
    <property type="molecule type" value="Genomic_DNA"/>
</dbReference>
<proteinExistence type="predicted"/>
<evidence type="ECO:0000313" key="1">
    <source>
        <dbReference type="EMBL" id="TGO04612.1"/>
    </source>
</evidence>
<dbReference type="AlphaFoldDB" id="A0A4Z1E1S7"/>
<comment type="caution">
    <text evidence="1">The sequence shown here is derived from an EMBL/GenBank/DDBJ whole genome shotgun (WGS) entry which is preliminary data.</text>
</comment>
<sequence>MGLGADGDGTVIETQTPVQVQLLTADDAYWVATTFTTTPS</sequence>